<name>A0A1H9HS35_9PROT</name>
<dbReference type="PANTHER" id="PTHR46889">
    <property type="entry name" value="TRANSPOSASE INSF FOR INSERTION SEQUENCE IS3B-RELATED"/>
    <property type="match status" value="1"/>
</dbReference>
<dbReference type="PANTHER" id="PTHR46889:SF4">
    <property type="entry name" value="TRANSPOSASE INSO FOR INSERTION SEQUENCE ELEMENT IS911B-RELATED"/>
    <property type="match status" value="1"/>
</dbReference>
<gene>
    <name evidence="3" type="ORF">SAMN05421510_11412</name>
</gene>
<dbReference type="AlphaFoldDB" id="A0A1H9HS35"/>
<dbReference type="Pfam" id="PF13683">
    <property type="entry name" value="rve_3"/>
    <property type="match status" value="1"/>
</dbReference>
<feature type="compositionally biased region" description="Polar residues" evidence="1">
    <location>
        <begin position="94"/>
        <end position="110"/>
    </location>
</feature>
<dbReference type="EMBL" id="FOFX01000141">
    <property type="protein sequence ID" value="SEQ65141.1"/>
    <property type="molecule type" value="Genomic_DNA"/>
</dbReference>
<dbReference type="SUPFAM" id="SSF53098">
    <property type="entry name" value="Ribonuclease H-like"/>
    <property type="match status" value="1"/>
</dbReference>
<evidence type="ECO:0000313" key="3">
    <source>
        <dbReference type="EMBL" id="SEQ65141.1"/>
    </source>
</evidence>
<dbReference type="STRING" id="44577.ATY38_11590"/>
<protein>
    <submittedName>
        <fullName evidence="3">Integrase core domain-containing protein</fullName>
    </submittedName>
</protein>
<proteinExistence type="predicted"/>
<dbReference type="InterPro" id="IPR001584">
    <property type="entry name" value="Integrase_cat-core"/>
</dbReference>
<sequence>MGVHPSMGSVGDAYDNAMVESFFASLECELIDRRSWKNKTEARLAIFTWIESWYNPTRRHSGLGYLSPNNFERKLNEKNQIAINCNPLSQVETLSTPKKNVRQKGTTPTPDSHENRIWIDMSRVSHIDVLTVC</sequence>
<reference evidence="3 4" key="1">
    <citation type="submission" date="2016-10" db="EMBL/GenBank/DDBJ databases">
        <authorList>
            <person name="de Groot N.N."/>
        </authorList>
    </citation>
    <scope>NUCLEOTIDE SEQUENCE [LARGE SCALE GENOMIC DNA]</scope>
    <source>
        <strain evidence="3 4">Nm9</strain>
    </source>
</reference>
<evidence type="ECO:0000256" key="1">
    <source>
        <dbReference type="SAM" id="MobiDB-lite"/>
    </source>
</evidence>
<dbReference type="GO" id="GO:0015074">
    <property type="term" value="P:DNA integration"/>
    <property type="evidence" value="ECO:0007669"/>
    <property type="project" value="InterPro"/>
</dbReference>
<organism evidence="3 4">
    <name type="scientific">Nitrosomonas ureae</name>
    <dbReference type="NCBI Taxonomy" id="44577"/>
    <lineage>
        <taxon>Bacteria</taxon>
        <taxon>Pseudomonadati</taxon>
        <taxon>Pseudomonadota</taxon>
        <taxon>Betaproteobacteria</taxon>
        <taxon>Nitrosomonadales</taxon>
        <taxon>Nitrosomonadaceae</taxon>
        <taxon>Nitrosomonas</taxon>
    </lineage>
</organism>
<feature type="domain" description="Integrase catalytic" evidence="2">
    <location>
        <begin position="2"/>
        <end position="68"/>
    </location>
</feature>
<feature type="region of interest" description="Disordered" evidence="1">
    <location>
        <begin position="94"/>
        <end position="114"/>
    </location>
</feature>
<evidence type="ECO:0000313" key="4">
    <source>
        <dbReference type="Proteomes" id="UP000181998"/>
    </source>
</evidence>
<evidence type="ECO:0000259" key="2">
    <source>
        <dbReference type="Pfam" id="PF13683"/>
    </source>
</evidence>
<dbReference type="Proteomes" id="UP000181998">
    <property type="component" value="Unassembled WGS sequence"/>
</dbReference>
<dbReference type="InterPro" id="IPR050900">
    <property type="entry name" value="Transposase_IS3/IS150/IS904"/>
</dbReference>
<accession>A0A1H9HS35</accession>
<dbReference type="InterPro" id="IPR012337">
    <property type="entry name" value="RNaseH-like_sf"/>
</dbReference>